<proteinExistence type="predicted"/>
<accession>A0A1B7P257</accession>
<keyword evidence="4" id="KW-1185">Reference proteome</keyword>
<dbReference type="STRING" id="1658172.A0A1B7P257"/>
<feature type="compositionally biased region" description="Polar residues" evidence="2">
    <location>
        <begin position="8"/>
        <end position="24"/>
    </location>
</feature>
<feature type="coiled-coil region" evidence="1">
    <location>
        <begin position="335"/>
        <end position="362"/>
    </location>
</feature>
<reference evidence="3 4" key="1">
    <citation type="submission" date="2015-07" db="EMBL/GenBank/DDBJ databases">
        <title>Emmonsia species relationships and genome sequence.</title>
        <authorList>
            <person name="Cuomo C.A."/>
            <person name="Schwartz I.S."/>
            <person name="Kenyon C."/>
            <person name="de Hoog G.S."/>
            <person name="Govender N.P."/>
            <person name="Botha A."/>
            <person name="Moreno L."/>
            <person name="de Vries M."/>
            <person name="Munoz J.F."/>
            <person name="Stielow J.B."/>
        </authorList>
    </citation>
    <scope>NUCLEOTIDE SEQUENCE [LARGE SCALE GENOMIC DNA]</scope>
    <source>
        <strain evidence="3 4">CBS 136260</strain>
    </source>
</reference>
<evidence type="ECO:0000256" key="1">
    <source>
        <dbReference type="SAM" id="Coils"/>
    </source>
</evidence>
<feature type="region of interest" description="Disordered" evidence="2">
    <location>
        <begin position="388"/>
        <end position="425"/>
    </location>
</feature>
<feature type="region of interest" description="Disordered" evidence="2">
    <location>
        <begin position="73"/>
        <end position="104"/>
    </location>
</feature>
<dbReference type="AlphaFoldDB" id="A0A1B7P257"/>
<organism evidence="3 4">
    <name type="scientific">Emergomyces africanus</name>
    <dbReference type="NCBI Taxonomy" id="1955775"/>
    <lineage>
        <taxon>Eukaryota</taxon>
        <taxon>Fungi</taxon>
        <taxon>Dikarya</taxon>
        <taxon>Ascomycota</taxon>
        <taxon>Pezizomycotina</taxon>
        <taxon>Eurotiomycetes</taxon>
        <taxon>Eurotiomycetidae</taxon>
        <taxon>Onygenales</taxon>
        <taxon>Ajellomycetaceae</taxon>
        <taxon>Emergomyces</taxon>
    </lineage>
</organism>
<dbReference type="OrthoDB" id="4448936at2759"/>
<feature type="compositionally biased region" description="Low complexity" evidence="2">
    <location>
        <begin position="403"/>
        <end position="414"/>
    </location>
</feature>
<feature type="compositionally biased region" description="Basic and acidic residues" evidence="2">
    <location>
        <begin position="388"/>
        <end position="398"/>
    </location>
</feature>
<feature type="compositionally biased region" description="Acidic residues" evidence="2">
    <location>
        <begin position="211"/>
        <end position="224"/>
    </location>
</feature>
<keyword evidence="1" id="KW-0175">Coiled coil</keyword>
<comment type="caution">
    <text evidence="3">The sequence shown here is derived from an EMBL/GenBank/DDBJ whole genome shotgun (WGS) entry which is preliminary data.</text>
</comment>
<dbReference type="EMBL" id="LGUA01000213">
    <property type="protein sequence ID" value="OAX83121.1"/>
    <property type="molecule type" value="Genomic_DNA"/>
</dbReference>
<evidence type="ECO:0000256" key="2">
    <source>
        <dbReference type="SAM" id="MobiDB-lite"/>
    </source>
</evidence>
<evidence type="ECO:0000313" key="3">
    <source>
        <dbReference type="EMBL" id="OAX83121.1"/>
    </source>
</evidence>
<feature type="compositionally biased region" description="Low complexity" evidence="2">
    <location>
        <begin position="125"/>
        <end position="152"/>
    </location>
</feature>
<feature type="region of interest" description="Disordered" evidence="2">
    <location>
        <begin position="125"/>
        <end position="174"/>
    </location>
</feature>
<feature type="region of interest" description="Disordered" evidence="2">
    <location>
        <begin position="1"/>
        <end position="25"/>
    </location>
</feature>
<evidence type="ECO:0000313" key="4">
    <source>
        <dbReference type="Proteomes" id="UP000091918"/>
    </source>
</evidence>
<dbReference type="Proteomes" id="UP000091918">
    <property type="component" value="Unassembled WGS sequence"/>
</dbReference>
<feature type="region of interest" description="Disordered" evidence="2">
    <location>
        <begin position="201"/>
        <end position="237"/>
    </location>
</feature>
<feature type="region of interest" description="Disordered" evidence="2">
    <location>
        <begin position="249"/>
        <end position="297"/>
    </location>
</feature>
<sequence>MQDEGQFDMSTSPTPLPHLQNNNPGAMMRGSLLVASTMTTTIEAPPPSATESPTAININNSFADSAIDMDTSSGAIAQTPDTTTTTATATTTKTKPPTQKSTTATITIITERLLRLARLMANSNSNADHINNNTNKNNNNNNNNNNSNSNSSDNKRNDSPTYPHASSLPLPLSLPLSSLSRQKSIAINRYIDSIEDLLLDPHDAEGGVDGGEGEENGGEEESEEGINKSTASSSLGGEEEYAITNHTIAASSSSSSPSLSDHHLPPPSPVSKPKPGIEFQNGWSQSPRRTQKYRPNQVDHNELDILVRDLQLITRSLEQRRSECLHLNSVFIVKCEKLAQRILEMEDEIDELRVEKIENTIELEGLKGTVRGLEGWIRRWKMKKEMQRREAQNGDVHSEYTWSSSSSSSAYSSSNRGRGEWDNNRNQGTLIGVVDNAREEEDIDTLMDGISEWLGGWHEVEEGFRIRARLRKRRGAMRFSLNRAAEPLIN</sequence>
<protein>
    <submittedName>
        <fullName evidence="3">Uncharacterized protein</fullName>
    </submittedName>
</protein>
<feature type="compositionally biased region" description="Low complexity" evidence="2">
    <location>
        <begin position="79"/>
        <end position="104"/>
    </location>
</feature>
<name>A0A1B7P257_9EURO</name>
<gene>
    <name evidence="3" type="ORF">ACJ72_02528</name>
</gene>